<gene>
    <name evidence="3" type="ORF">dnl_16800</name>
</gene>
<dbReference type="KEGG" id="dli:dnl_16800"/>
<evidence type="ECO:0000313" key="3">
    <source>
        <dbReference type="EMBL" id="QTA79410.1"/>
    </source>
</evidence>
<dbReference type="AlphaFoldDB" id="A0A975GFQ5"/>
<dbReference type="InterPro" id="IPR051785">
    <property type="entry name" value="MMCE/EMCE_epimerase"/>
</dbReference>
<organism evidence="3 4">
    <name type="scientific">Desulfonema limicola</name>
    <dbReference type="NCBI Taxonomy" id="45656"/>
    <lineage>
        <taxon>Bacteria</taxon>
        <taxon>Pseudomonadati</taxon>
        <taxon>Thermodesulfobacteriota</taxon>
        <taxon>Desulfobacteria</taxon>
        <taxon>Desulfobacterales</taxon>
        <taxon>Desulfococcaceae</taxon>
        <taxon>Desulfonema</taxon>
    </lineage>
</organism>
<dbReference type="InterPro" id="IPR029068">
    <property type="entry name" value="Glyas_Bleomycin-R_OHBP_Dase"/>
</dbReference>
<dbReference type="GO" id="GO:0046491">
    <property type="term" value="P:L-methylmalonyl-CoA metabolic process"/>
    <property type="evidence" value="ECO:0007669"/>
    <property type="project" value="TreeGrafter"/>
</dbReference>
<dbReference type="PANTHER" id="PTHR43048:SF3">
    <property type="entry name" value="METHYLMALONYL-COA EPIMERASE, MITOCHONDRIAL"/>
    <property type="match status" value="1"/>
</dbReference>
<dbReference type="PANTHER" id="PTHR43048">
    <property type="entry name" value="METHYLMALONYL-COA EPIMERASE"/>
    <property type="match status" value="1"/>
</dbReference>
<feature type="domain" description="VOC" evidence="2">
    <location>
        <begin position="4"/>
        <end position="132"/>
    </location>
</feature>
<keyword evidence="4" id="KW-1185">Reference proteome</keyword>
<dbReference type="Proteomes" id="UP000663720">
    <property type="component" value="Chromosome"/>
</dbReference>
<protein>
    <submittedName>
        <fullName evidence="3">Methylmalonyl-CoA epimerase</fullName>
    </submittedName>
</protein>
<dbReference type="PROSITE" id="PS51819">
    <property type="entry name" value="VOC"/>
    <property type="match status" value="1"/>
</dbReference>
<accession>A0A975GFQ5</accession>
<dbReference type="RefSeq" id="WP_207691165.1">
    <property type="nucleotide sequence ID" value="NZ_CP061799.1"/>
</dbReference>
<dbReference type="InterPro" id="IPR037523">
    <property type="entry name" value="VOC_core"/>
</dbReference>
<dbReference type="EMBL" id="CP061799">
    <property type="protein sequence ID" value="QTA79410.1"/>
    <property type="molecule type" value="Genomic_DNA"/>
</dbReference>
<dbReference type="GO" id="GO:0046872">
    <property type="term" value="F:metal ion binding"/>
    <property type="evidence" value="ECO:0007669"/>
    <property type="project" value="UniProtKB-KW"/>
</dbReference>
<evidence type="ECO:0000256" key="1">
    <source>
        <dbReference type="ARBA" id="ARBA00022723"/>
    </source>
</evidence>
<reference evidence="3" key="1">
    <citation type="journal article" date="2021" name="Microb. Physiol.">
        <title>Proteogenomic Insights into the Physiology of Marine, Sulfate-Reducing, Filamentous Desulfonema limicola and Desulfonema magnum.</title>
        <authorList>
            <person name="Schnaars V."/>
            <person name="Wohlbrand L."/>
            <person name="Scheve S."/>
            <person name="Hinrichs C."/>
            <person name="Reinhardt R."/>
            <person name="Rabus R."/>
        </authorList>
    </citation>
    <scope>NUCLEOTIDE SEQUENCE</scope>
    <source>
        <strain evidence="3">5ac10</strain>
    </source>
</reference>
<evidence type="ECO:0000313" key="4">
    <source>
        <dbReference type="Proteomes" id="UP000663720"/>
    </source>
</evidence>
<dbReference type="GO" id="GO:0004493">
    <property type="term" value="F:methylmalonyl-CoA epimerase activity"/>
    <property type="evidence" value="ECO:0007669"/>
    <property type="project" value="TreeGrafter"/>
</dbReference>
<dbReference type="SUPFAM" id="SSF54593">
    <property type="entry name" value="Glyoxalase/Bleomycin resistance protein/Dihydroxybiphenyl dioxygenase"/>
    <property type="match status" value="1"/>
</dbReference>
<dbReference type="Gene3D" id="3.10.180.10">
    <property type="entry name" value="2,3-Dihydroxybiphenyl 1,2-Dioxygenase, domain 1"/>
    <property type="match status" value="1"/>
</dbReference>
<sequence length="189" mass="21535">MISRIDHISIAVKDYDKAMKFFQKIFNLVPGASASDPEMKYSWEIFSAGDLSRLEIINPTGKGSFLDNFLSDKKDGGVHHITFETPDIYQAKQRLEDNNIPYFGFKDHGSFWKELFIHPKHAFGVLIQIAEFRPDEWINPSLVFQGSKKWSVEKGENKTELSFAHPGGGKVKIELTKEEVKKLIDDLAS</sequence>
<proteinExistence type="predicted"/>
<keyword evidence="1" id="KW-0479">Metal-binding</keyword>
<name>A0A975GFQ5_9BACT</name>
<dbReference type="Pfam" id="PF13669">
    <property type="entry name" value="Glyoxalase_4"/>
    <property type="match status" value="1"/>
</dbReference>
<evidence type="ECO:0000259" key="2">
    <source>
        <dbReference type="PROSITE" id="PS51819"/>
    </source>
</evidence>